<dbReference type="SUPFAM" id="SSF51735">
    <property type="entry name" value="NAD(P)-binding Rossmann-fold domains"/>
    <property type="match status" value="1"/>
</dbReference>
<dbReference type="InterPro" id="IPR036291">
    <property type="entry name" value="NAD(P)-bd_dom_sf"/>
</dbReference>
<sequence>MREINIALIGYNFMGKAHSYALGNVNFFFPNKIRLNKKVIVGRTLNLLKQAAEEYGWLEYSTDWREVILRDDIDVVCIATPTSSHKEIAIEAAKAGKHVLCEKPLGMNAEEARQMWIAVKDVEIVHMVGHNYRRVPAIALAKKLIDEGKLGNIYHFRGCYLQDWLADPRAPMSWRLDKEIAGSGAHGDLNAHLIDLARYLVGEMDQVIGVEKTFVHQRGEGNSQANVTVDDSTAFLAKFANGATGTFEASRMASGRKNHNSLEINGSKGSLFFDFEHMNELGFWSKEDELEVQGFRKIIVTEDTHPYMKAWWPAGHLLGYQNTFVNQYADFIHAIINKTKVEPNFYDGWMCNQVLDSVSTSIDTLTWEKIRGS</sequence>
<dbReference type="SUPFAM" id="SSF55347">
    <property type="entry name" value="Glyceraldehyde-3-phosphate dehydrogenase-like, C-terminal domain"/>
    <property type="match status" value="1"/>
</dbReference>
<feature type="domain" description="Gfo/Idh/MocA-like oxidoreductase N-terminal" evidence="2">
    <location>
        <begin position="4"/>
        <end position="130"/>
    </location>
</feature>
<name>A0ABT2UAX6_9BACL</name>
<keyword evidence="5" id="KW-1185">Reference proteome</keyword>
<comment type="caution">
    <text evidence="4">The sequence shown here is derived from an EMBL/GenBank/DDBJ whole genome shotgun (WGS) entry which is preliminary data.</text>
</comment>
<evidence type="ECO:0000256" key="1">
    <source>
        <dbReference type="ARBA" id="ARBA00023002"/>
    </source>
</evidence>
<dbReference type="Pfam" id="PF01408">
    <property type="entry name" value="GFO_IDH_MocA"/>
    <property type="match status" value="1"/>
</dbReference>
<organism evidence="4 5">
    <name type="scientific">Paenibacillus baimaensis</name>
    <dbReference type="NCBI Taxonomy" id="2982185"/>
    <lineage>
        <taxon>Bacteria</taxon>
        <taxon>Bacillati</taxon>
        <taxon>Bacillota</taxon>
        <taxon>Bacilli</taxon>
        <taxon>Bacillales</taxon>
        <taxon>Paenibacillaceae</taxon>
        <taxon>Paenibacillus</taxon>
    </lineage>
</organism>
<protein>
    <submittedName>
        <fullName evidence="4">Gfo/Idh/MocA family oxidoreductase</fullName>
    </submittedName>
</protein>
<dbReference type="InterPro" id="IPR000683">
    <property type="entry name" value="Gfo/Idh/MocA-like_OxRdtase_N"/>
</dbReference>
<dbReference type="Pfam" id="PF22725">
    <property type="entry name" value="GFO_IDH_MocA_C3"/>
    <property type="match status" value="1"/>
</dbReference>
<reference evidence="4 5" key="1">
    <citation type="submission" date="2022-09" db="EMBL/GenBank/DDBJ databases">
        <authorList>
            <person name="Han X.L."/>
            <person name="Wang Q."/>
            <person name="Lu T."/>
        </authorList>
    </citation>
    <scope>NUCLEOTIDE SEQUENCE [LARGE SCALE GENOMIC DNA]</scope>
    <source>
        <strain evidence="4 5">WQ 127069</strain>
    </source>
</reference>
<dbReference type="RefSeq" id="WP_262683237.1">
    <property type="nucleotide sequence ID" value="NZ_JAOQIO010000015.1"/>
</dbReference>
<evidence type="ECO:0000259" key="2">
    <source>
        <dbReference type="Pfam" id="PF01408"/>
    </source>
</evidence>
<dbReference type="Gene3D" id="3.30.360.10">
    <property type="entry name" value="Dihydrodipicolinate Reductase, domain 2"/>
    <property type="match status" value="1"/>
</dbReference>
<dbReference type="EMBL" id="JAOQIO010000015">
    <property type="protein sequence ID" value="MCU6791791.1"/>
    <property type="molecule type" value="Genomic_DNA"/>
</dbReference>
<dbReference type="Proteomes" id="UP001652445">
    <property type="component" value="Unassembled WGS sequence"/>
</dbReference>
<dbReference type="InterPro" id="IPR050463">
    <property type="entry name" value="Gfo/Idh/MocA_oxidrdct_glycsds"/>
</dbReference>
<gene>
    <name evidence="4" type="ORF">OB236_06560</name>
</gene>
<accession>A0ABT2UAX6</accession>
<dbReference type="InterPro" id="IPR055170">
    <property type="entry name" value="GFO_IDH_MocA-like_dom"/>
</dbReference>
<keyword evidence="1" id="KW-0560">Oxidoreductase</keyword>
<proteinExistence type="predicted"/>
<evidence type="ECO:0000259" key="3">
    <source>
        <dbReference type="Pfam" id="PF22725"/>
    </source>
</evidence>
<dbReference type="Gene3D" id="3.40.50.720">
    <property type="entry name" value="NAD(P)-binding Rossmann-like Domain"/>
    <property type="match status" value="1"/>
</dbReference>
<evidence type="ECO:0000313" key="4">
    <source>
        <dbReference type="EMBL" id="MCU6791791.1"/>
    </source>
</evidence>
<evidence type="ECO:0000313" key="5">
    <source>
        <dbReference type="Proteomes" id="UP001652445"/>
    </source>
</evidence>
<dbReference type="PANTHER" id="PTHR43818:SF11">
    <property type="entry name" value="BCDNA.GH03377"/>
    <property type="match status" value="1"/>
</dbReference>
<dbReference type="PANTHER" id="PTHR43818">
    <property type="entry name" value="BCDNA.GH03377"/>
    <property type="match status" value="1"/>
</dbReference>
<feature type="domain" description="GFO/IDH/MocA-like oxidoreductase" evidence="3">
    <location>
        <begin position="140"/>
        <end position="271"/>
    </location>
</feature>